<dbReference type="PANTHER" id="PTHR13754:SF18">
    <property type="entry name" value="7,8-DIHYDROPTERIN-6-METHYL-4-(BETA-D-RIBOFURANOSYL)-AMINOBENZENE-5'-PHOSPHATE SYNTHASE"/>
    <property type="match status" value="1"/>
</dbReference>
<evidence type="ECO:0000313" key="3">
    <source>
        <dbReference type="Proteomes" id="UP000501466"/>
    </source>
</evidence>
<dbReference type="AlphaFoldDB" id="A0A6F8PQN0"/>
<dbReference type="GO" id="GO:0016787">
    <property type="term" value="F:hydrolase activity"/>
    <property type="evidence" value="ECO:0007669"/>
    <property type="project" value="UniProtKB-KW"/>
</dbReference>
<evidence type="ECO:0000313" key="2">
    <source>
        <dbReference type="EMBL" id="BBP44419.1"/>
    </source>
</evidence>
<dbReference type="Gene3D" id="3.60.15.10">
    <property type="entry name" value="Ribonuclease Z/Hydroxyacylglutathione hydrolase-like"/>
    <property type="match status" value="1"/>
</dbReference>
<keyword evidence="2" id="KW-0378">Hydrolase</keyword>
<keyword evidence="3" id="KW-1185">Reference proteome</keyword>
<dbReference type="RefSeq" id="WP_173292136.1">
    <property type="nucleotide sequence ID" value="NZ_AP021888.1"/>
</dbReference>
<dbReference type="PANTHER" id="PTHR13754">
    <property type="entry name" value="METALLO-BETA-LACTAMASE SUPERFAMILY PROTEIN"/>
    <property type="match status" value="1"/>
</dbReference>
<accession>A0A6F8PQN0</accession>
<dbReference type="EMBL" id="AP021888">
    <property type="protein sequence ID" value="BBP44419.1"/>
    <property type="molecule type" value="Genomic_DNA"/>
</dbReference>
<dbReference type="KEGG" id="tzo:THMIRHAT_21650"/>
<sequence length="286" mass="31362">MIKITCVVENSVKLGSPFWGEHGMSVLIENTQTQERILFDTGQSGEVLLHNLERLNITPDSIQQLVLSHGHYDHAGGLYALLKARTAGTTLPIYGHPDIFSAHFSTHPNGQLKPVMMPKTQAELEALGARWELNVQSQPITAQLFTTGEIPKLEPLENFGDERLVIQNPQNPDERLKDPIKDDMSLVIQTSQGLIVVLGCCHAGVINTLNHIEQVFANQPILAMMGGTHLASASEARLQKTAERVASIPQIGFSHCTGIAVMARFLAQMPQQAFVFQVGTELTFAL</sequence>
<dbReference type="SMART" id="SM00849">
    <property type="entry name" value="Lactamase_B"/>
    <property type="match status" value="1"/>
</dbReference>
<dbReference type="InterPro" id="IPR036866">
    <property type="entry name" value="RibonucZ/Hydroxyglut_hydro"/>
</dbReference>
<dbReference type="InterPro" id="IPR052926">
    <property type="entry name" value="Metallo-beta-lactamase_dom"/>
</dbReference>
<dbReference type="InterPro" id="IPR041712">
    <property type="entry name" value="DHPS-like_MBL-fold"/>
</dbReference>
<name>A0A6F8PQN0_9GAMM</name>
<dbReference type="GO" id="GO:0016740">
    <property type="term" value="F:transferase activity"/>
    <property type="evidence" value="ECO:0007669"/>
    <property type="project" value="TreeGrafter"/>
</dbReference>
<dbReference type="Pfam" id="PF00753">
    <property type="entry name" value="Lactamase_B"/>
    <property type="match status" value="1"/>
</dbReference>
<reference evidence="3" key="1">
    <citation type="submission" date="2019-11" db="EMBL/GenBank/DDBJ databases">
        <title>Isolation and characterization of two novel species in the genus Thiomicrorhabdus.</title>
        <authorList>
            <person name="Mochizuki J."/>
            <person name="Kojima H."/>
            <person name="Fukui M."/>
        </authorList>
    </citation>
    <scope>NUCLEOTIDE SEQUENCE [LARGE SCALE GENOMIC DNA]</scope>
    <source>
        <strain evidence="3">AkT22</strain>
    </source>
</reference>
<organism evidence="2 3">
    <name type="scientific">Thiosulfativibrio zosterae</name>
    <dbReference type="NCBI Taxonomy" id="2675053"/>
    <lineage>
        <taxon>Bacteria</taxon>
        <taxon>Pseudomonadati</taxon>
        <taxon>Pseudomonadota</taxon>
        <taxon>Gammaproteobacteria</taxon>
        <taxon>Thiotrichales</taxon>
        <taxon>Piscirickettsiaceae</taxon>
        <taxon>Thiosulfativibrio</taxon>
    </lineage>
</organism>
<evidence type="ECO:0000259" key="1">
    <source>
        <dbReference type="SMART" id="SM00849"/>
    </source>
</evidence>
<dbReference type="Proteomes" id="UP000501466">
    <property type="component" value="Chromosome"/>
</dbReference>
<gene>
    <name evidence="2" type="ORF">THMIRHAT_21650</name>
</gene>
<protein>
    <submittedName>
        <fullName evidence="2">MBL fold metallo-hydrolase</fullName>
    </submittedName>
</protein>
<feature type="domain" description="Metallo-beta-lactamase" evidence="1">
    <location>
        <begin position="22"/>
        <end position="255"/>
    </location>
</feature>
<proteinExistence type="predicted"/>
<dbReference type="InterPro" id="IPR001279">
    <property type="entry name" value="Metallo-B-lactamas"/>
</dbReference>
<dbReference type="CDD" id="cd07713">
    <property type="entry name" value="DHPS-like_MBL-fold"/>
    <property type="match status" value="1"/>
</dbReference>
<dbReference type="SUPFAM" id="SSF56281">
    <property type="entry name" value="Metallo-hydrolase/oxidoreductase"/>
    <property type="match status" value="1"/>
</dbReference>